<evidence type="ECO:0000313" key="2">
    <source>
        <dbReference type="EMBL" id="KAG6444979.1"/>
    </source>
</evidence>
<dbReference type="AlphaFoldDB" id="A0A922CGE4"/>
<evidence type="ECO:0000256" key="1">
    <source>
        <dbReference type="SAM" id="SignalP"/>
    </source>
</evidence>
<protein>
    <submittedName>
        <fullName evidence="2">Uncharacterized protein</fullName>
    </submittedName>
</protein>
<feature type="signal peptide" evidence="1">
    <location>
        <begin position="1"/>
        <end position="23"/>
    </location>
</feature>
<gene>
    <name evidence="2" type="ORF">O3G_MSEX003672</name>
</gene>
<accession>A0A922CGE4</accession>
<evidence type="ECO:0000313" key="3">
    <source>
        <dbReference type="Proteomes" id="UP000791440"/>
    </source>
</evidence>
<feature type="chain" id="PRO_5037471770" evidence="1">
    <location>
        <begin position="24"/>
        <end position="110"/>
    </location>
</feature>
<name>A0A922CGE4_MANSE</name>
<comment type="caution">
    <text evidence="2">The sequence shown here is derived from an EMBL/GenBank/DDBJ whole genome shotgun (WGS) entry which is preliminary data.</text>
</comment>
<dbReference type="EMBL" id="JH668315">
    <property type="protein sequence ID" value="KAG6444979.1"/>
    <property type="molecule type" value="Genomic_DNA"/>
</dbReference>
<organism evidence="2 3">
    <name type="scientific">Manduca sexta</name>
    <name type="common">Tobacco hawkmoth</name>
    <name type="synonym">Tobacco hornworm</name>
    <dbReference type="NCBI Taxonomy" id="7130"/>
    <lineage>
        <taxon>Eukaryota</taxon>
        <taxon>Metazoa</taxon>
        <taxon>Ecdysozoa</taxon>
        <taxon>Arthropoda</taxon>
        <taxon>Hexapoda</taxon>
        <taxon>Insecta</taxon>
        <taxon>Pterygota</taxon>
        <taxon>Neoptera</taxon>
        <taxon>Endopterygota</taxon>
        <taxon>Lepidoptera</taxon>
        <taxon>Glossata</taxon>
        <taxon>Ditrysia</taxon>
        <taxon>Bombycoidea</taxon>
        <taxon>Sphingidae</taxon>
        <taxon>Sphinginae</taxon>
        <taxon>Sphingini</taxon>
        <taxon>Manduca</taxon>
    </lineage>
</organism>
<sequence>MYYSKPLSLFVIFLLSFIAAVYTQEPWDNDEPFLRKMDYSERCNETFCALPCEGAAPPPVCPVNTPQCKSGCACIHDCDNNRIVCFMTKHCLEIRRFFTKRRKILPSTEM</sequence>
<keyword evidence="1" id="KW-0732">Signal</keyword>
<keyword evidence="3" id="KW-1185">Reference proteome</keyword>
<reference evidence="2" key="2">
    <citation type="submission" date="2020-12" db="EMBL/GenBank/DDBJ databases">
        <authorList>
            <person name="Kanost M."/>
        </authorList>
    </citation>
    <scope>NUCLEOTIDE SEQUENCE</scope>
</reference>
<reference evidence="2" key="1">
    <citation type="journal article" date="2016" name="Insect Biochem. Mol. Biol.">
        <title>Multifaceted biological insights from a draft genome sequence of the tobacco hornworm moth, Manduca sexta.</title>
        <authorList>
            <person name="Kanost M.R."/>
            <person name="Arrese E.L."/>
            <person name="Cao X."/>
            <person name="Chen Y.R."/>
            <person name="Chellapilla S."/>
            <person name="Goldsmith M.R."/>
            <person name="Grosse-Wilde E."/>
            <person name="Heckel D.G."/>
            <person name="Herndon N."/>
            <person name="Jiang H."/>
            <person name="Papanicolaou A."/>
            <person name="Qu J."/>
            <person name="Soulages J.L."/>
            <person name="Vogel H."/>
            <person name="Walters J."/>
            <person name="Waterhouse R.M."/>
            <person name="Ahn S.J."/>
            <person name="Almeida F.C."/>
            <person name="An C."/>
            <person name="Aqrawi P."/>
            <person name="Bretschneider A."/>
            <person name="Bryant W.B."/>
            <person name="Bucks S."/>
            <person name="Chao H."/>
            <person name="Chevignon G."/>
            <person name="Christen J.M."/>
            <person name="Clarke D.F."/>
            <person name="Dittmer N.T."/>
            <person name="Ferguson L.C.F."/>
            <person name="Garavelou S."/>
            <person name="Gordon K.H.J."/>
            <person name="Gunaratna R.T."/>
            <person name="Han Y."/>
            <person name="Hauser F."/>
            <person name="He Y."/>
            <person name="Heidel-Fischer H."/>
            <person name="Hirsh A."/>
            <person name="Hu Y."/>
            <person name="Jiang H."/>
            <person name="Kalra D."/>
            <person name="Klinner C."/>
            <person name="Konig C."/>
            <person name="Kovar C."/>
            <person name="Kroll A.R."/>
            <person name="Kuwar S.S."/>
            <person name="Lee S.L."/>
            <person name="Lehman R."/>
            <person name="Li K."/>
            <person name="Li Z."/>
            <person name="Liang H."/>
            <person name="Lovelace S."/>
            <person name="Lu Z."/>
            <person name="Mansfield J.H."/>
            <person name="McCulloch K.J."/>
            <person name="Mathew T."/>
            <person name="Morton B."/>
            <person name="Muzny D.M."/>
            <person name="Neunemann D."/>
            <person name="Ongeri F."/>
            <person name="Pauchet Y."/>
            <person name="Pu L.L."/>
            <person name="Pyrousis I."/>
            <person name="Rao X.J."/>
            <person name="Redding A."/>
            <person name="Roesel C."/>
            <person name="Sanchez-Gracia A."/>
            <person name="Schaack S."/>
            <person name="Shukla A."/>
            <person name="Tetreau G."/>
            <person name="Wang Y."/>
            <person name="Xiong G.H."/>
            <person name="Traut W."/>
            <person name="Walsh T.K."/>
            <person name="Worley K.C."/>
            <person name="Wu D."/>
            <person name="Wu W."/>
            <person name="Wu Y.Q."/>
            <person name="Zhang X."/>
            <person name="Zou Z."/>
            <person name="Zucker H."/>
            <person name="Briscoe A.D."/>
            <person name="Burmester T."/>
            <person name="Clem R.J."/>
            <person name="Feyereisen R."/>
            <person name="Grimmelikhuijzen C.J.P."/>
            <person name="Hamodrakas S.J."/>
            <person name="Hansson B.S."/>
            <person name="Huguet E."/>
            <person name="Jermiin L.S."/>
            <person name="Lan Q."/>
            <person name="Lehman H.K."/>
            <person name="Lorenzen M."/>
            <person name="Merzendorfer H."/>
            <person name="Michalopoulos I."/>
            <person name="Morton D.B."/>
            <person name="Muthukrishnan S."/>
            <person name="Oakeshott J.G."/>
            <person name="Palmer W."/>
            <person name="Park Y."/>
            <person name="Passarelli A.L."/>
            <person name="Rozas J."/>
            <person name="Schwartz L.M."/>
            <person name="Smith W."/>
            <person name="Southgate A."/>
            <person name="Vilcinskas A."/>
            <person name="Vogt R."/>
            <person name="Wang P."/>
            <person name="Werren J."/>
            <person name="Yu X.Q."/>
            <person name="Zhou J.J."/>
            <person name="Brown S.J."/>
            <person name="Scherer S.E."/>
            <person name="Richards S."/>
            <person name="Blissard G.W."/>
        </authorList>
    </citation>
    <scope>NUCLEOTIDE SEQUENCE</scope>
</reference>
<proteinExistence type="predicted"/>
<dbReference type="Proteomes" id="UP000791440">
    <property type="component" value="Unassembled WGS sequence"/>
</dbReference>